<keyword evidence="2 5" id="KW-0812">Transmembrane</keyword>
<feature type="transmembrane region" description="Helical" evidence="5">
    <location>
        <begin position="192"/>
        <end position="212"/>
    </location>
</feature>
<proteinExistence type="inferred from homology"/>
<sequence>MIELICGILIGTVMGLTGAGGALVAIPLFMQFMGQSLKEASLYSLVAVVLASLLNFLAQKSFAQYKTGLLIVIASAAGSYLTAPFKAALSSFWIAIILSLVSLYALYSVWFPVKIKTDDQPSHESFWLSTLVGLALGALTTFTGLGGGVLMLPILLGLYHFKQPNAVATSLFAVGLSSLSSLVIQIHQGADFKIGIGFFYLLGGILAAVFLLKRLSQRLSMDILIKIRQIVFSGVVLLALAKILRF</sequence>
<comment type="similarity">
    <text evidence="5">Belongs to the 4-toluene sulfonate uptake permease (TSUP) (TC 2.A.102) family.</text>
</comment>
<protein>
    <recommendedName>
        <fullName evidence="5">Probable membrane transporter protein</fullName>
    </recommendedName>
</protein>
<keyword evidence="5" id="KW-1003">Cell membrane</keyword>
<evidence type="ECO:0000313" key="6">
    <source>
        <dbReference type="EMBL" id="MEA9357578.1"/>
    </source>
</evidence>
<name>A0ABU5VYY9_9BACT</name>
<dbReference type="PANTHER" id="PTHR43701">
    <property type="entry name" value="MEMBRANE TRANSPORTER PROTEIN MJ0441-RELATED"/>
    <property type="match status" value="1"/>
</dbReference>
<dbReference type="Proteomes" id="UP001302274">
    <property type="component" value="Unassembled WGS sequence"/>
</dbReference>
<keyword evidence="4 5" id="KW-0472">Membrane</keyword>
<comment type="caution">
    <text evidence="6">The sequence shown here is derived from an EMBL/GenBank/DDBJ whole genome shotgun (WGS) entry which is preliminary data.</text>
</comment>
<evidence type="ECO:0000256" key="2">
    <source>
        <dbReference type="ARBA" id="ARBA00022692"/>
    </source>
</evidence>
<evidence type="ECO:0000256" key="1">
    <source>
        <dbReference type="ARBA" id="ARBA00004141"/>
    </source>
</evidence>
<dbReference type="InterPro" id="IPR002781">
    <property type="entry name" value="TM_pro_TauE-like"/>
</dbReference>
<keyword evidence="3 5" id="KW-1133">Transmembrane helix</keyword>
<feature type="transmembrane region" description="Helical" evidence="5">
    <location>
        <begin position="6"/>
        <end position="30"/>
    </location>
</feature>
<organism evidence="6 7">
    <name type="scientific">Bacteriovorax antarcticus</name>
    <dbReference type="NCBI Taxonomy" id="3088717"/>
    <lineage>
        <taxon>Bacteria</taxon>
        <taxon>Pseudomonadati</taxon>
        <taxon>Bdellovibrionota</taxon>
        <taxon>Bacteriovoracia</taxon>
        <taxon>Bacteriovoracales</taxon>
        <taxon>Bacteriovoracaceae</taxon>
        <taxon>Bacteriovorax</taxon>
    </lineage>
</organism>
<feature type="transmembrane region" description="Helical" evidence="5">
    <location>
        <begin position="166"/>
        <end position="186"/>
    </location>
</feature>
<feature type="transmembrane region" description="Helical" evidence="5">
    <location>
        <begin position="131"/>
        <end position="159"/>
    </location>
</feature>
<evidence type="ECO:0000256" key="5">
    <source>
        <dbReference type="RuleBase" id="RU363041"/>
    </source>
</evidence>
<reference evidence="6 7" key="1">
    <citation type="submission" date="2023-11" db="EMBL/GenBank/DDBJ databases">
        <title>A Novel Polar Bacteriovorax (B. antarcticus) Isolated from the Biocrust in Antarctica.</title>
        <authorList>
            <person name="Mun W."/>
            <person name="Choi S.Y."/>
            <person name="Mitchell R.J."/>
        </authorList>
    </citation>
    <scope>NUCLEOTIDE SEQUENCE [LARGE SCALE GENOMIC DNA]</scope>
    <source>
        <strain evidence="6 7">PP10</strain>
    </source>
</reference>
<dbReference type="InterPro" id="IPR051598">
    <property type="entry name" value="TSUP/Inactive_protease-like"/>
</dbReference>
<dbReference type="EMBL" id="JAYGJQ010000002">
    <property type="protein sequence ID" value="MEA9357578.1"/>
    <property type="molecule type" value="Genomic_DNA"/>
</dbReference>
<dbReference type="PANTHER" id="PTHR43701:SF2">
    <property type="entry name" value="MEMBRANE TRANSPORTER PROTEIN YJNA-RELATED"/>
    <property type="match status" value="1"/>
</dbReference>
<comment type="subcellular location">
    <subcellularLocation>
        <location evidence="5">Cell membrane</location>
        <topology evidence="5">Multi-pass membrane protein</topology>
    </subcellularLocation>
    <subcellularLocation>
        <location evidence="1">Membrane</location>
        <topology evidence="1">Multi-pass membrane protein</topology>
    </subcellularLocation>
</comment>
<feature type="transmembrane region" description="Helical" evidence="5">
    <location>
        <begin position="42"/>
        <end position="59"/>
    </location>
</feature>
<accession>A0ABU5VYY9</accession>
<dbReference type="Pfam" id="PF01925">
    <property type="entry name" value="TauE"/>
    <property type="match status" value="1"/>
</dbReference>
<feature type="transmembrane region" description="Helical" evidence="5">
    <location>
        <begin position="92"/>
        <end position="111"/>
    </location>
</feature>
<gene>
    <name evidence="6" type="ORF">SHI21_15220</name>
</gene>
<evidence type="ECO:0000313" key="7">
    <source>
        <dbReference type="Proteomes" id="UP001302274"/>
    </source>
</evidence>
<evidence type="ECO:0000256" key="3">
    <source>
        <dbReference type="ARBA" id="ARBA00022989"/>
    </source>
</evidence>
<dbReference type="RefSeq" id="WP_323577645.1">
    <property type="nucleotide sequence ID" value="NZ_JAYGJQ010000002.1"/>
</dbReference>
<keyword evidence="7" id="KW-1185">Reference proteome</keyword>
<evidence type="ECO:0000256" key="4">
    <source>
        <dbReference type="ARBA" id="ARBA00023136"/>
    </source>
</evidence>